<name>A0A2N3Q1H3_9PROT</name>
<keyword evidence="7" id="KW-0804">Transcription</keyword>
<dbReference type="InterPro" id="IPR001789">
    <property type="entry name" value="Sig_transdc_resp-reg_receiver"/>
</dbReference>
<evidence type="ECO:0000259" key="12">
    <source>
        <dbReference type="PROSITE" id="PS51755"/>
    </source>
</evidence>
<dbReference type="SMART" id="SM00448">
    <property type="entry name" value="REC"/>
    <property type="match status" value="1"/>
</dbReference>
<dbReference type="GO" id="GO:0032993">
    <property type="term" value="C:protein-DNA complex"/>
    <property type="evidence" value="ECO:0007669"/>
    <property type="project" value="TreeGrafter"/>
</dbReference>
<dbReference type="Proteomes" id="UP000233293">
    <property type="component" value="Unassembled WGS sequence"/>
</dbReference>
<dbReference type="PROSITE" id="PS51755">
    <property type="entry name" value="OMPR_PHOB"/>
    <property type="match status" value="1"/>
</dbReference>
<evidence type="ECO:0000256" key="4">
    <source>
        <dbReference type="ARBA" id="ARBA00023012"/>
    </source>
</evidence>
<evidence type="ECO:0000313" key="13">
    <source>
        <dbReference type="EMBL" id="PKU26504.1"/>
    </source>
</evidence>
<evidence type="ECO:0000256" key="3">
    <source>
        <dbReference type="ARBA" id="ARBA00022553"/>
    </source>
</evidence>
<evidence type="ECO:0000259" key="11">
    <source>
        <dbReference type="PROSITE" id="PS50110"/>
    </source>
</evidence>
<feature type="domain" description="Response regulatory" evidence="11">
    <location>
        <begin position="6"/>
        <end position="119"/>
    </location>
</feature>
<feature type="domain" description="OmpR/PhoB-type" evidence="12">
    <location>
        <begin position="137"/>
        <end position="237"/>
    </location>
</feature>
<dbReference type="InterPro" id="IPR039420">
    <property type="entry name" value="WalR-like"/>
</dbReference>
<reference evidence="14" key="1">
    <citation type="submission" date="2017-12" db="EMBL/GenBank/DDBJ databases">
        <title>Draft genome sequence of Telmatospirillum siberiense 26-4b1T, an acidotolerant peatland alphaproteobacterium potentially involved in sulfur cycling.</title>
        <authorList>
            <person name="Hausmann B."/>
            <person name="Pjevac P."/>
            <person name="Schreck K."/>
            <person name="Herbold C.W."/>
            <person name="Daims H."/>
            <person name="Wagner M."/>
            <person name="Pester M."/>
            <person name="Loy A."/>
        </authorList>
    </citation>
    <scope>NUCLEOTIDE SEQUENCE [LARGE SCALE GENOMIC DNA]</scope>
    <source>
        <strain evidence="14">26-4b1</strain>
    </source>
</reference>
<dbReference type="PANTHER" id="PTHR48111:SF58">
    <property type="entry name" value="TORCAD OPERON TRANSCRIPTIONAL REGULATORY PROTEIN TORR"/>
    <property type="match status" value="1"/>
</dbReference>
<evidence type="ECO:0000313" key="14">
    <source>
        <dbReference type="Proteomes" id="UP000233293"/>
    </source>
</evidence>
<evidence type="ECO:0000256" key="6">
    <source>
        <dbReference type="ARBA" id="ARBA00023125"/>
    </source>
</evidence>
<dbReference type="FunFam" id="1.10.10.10:FF:000099">
    <property type="entry name" value="Two-component system response regulator TorR"/>
    <property type="match status" value="1"/>
</dbReference>
<dbReference type="InterPro" id="IPR036388">
    <property type="entry name" value="WH-like_DNA-bd_sf"/>
</dbReference>
<evidence type="ECO:0000256" key="5">
    <source>
        <dbReference type="ARBA" id="ARBA00023015"/>
    </source>
</evidence>
<comment type="caution">
    <text evidence="13">The sequence shown here is derived from an EMBL/GenBank/DDBJ whole genome shotgun (WGS) entry which is preliminary data.</text>
</comment>
<keyword evidence="14" id="KW-1185">Reference proteome</keyword>
<dbReference type="EMBL" id="PIUM01000001">
    <property type="protein sequence ID" value="PKU26504.1"/>
    <property type="molecule type" value="Genomic_DNA"/>
</dbReference>
<evidence type="ECO:0000256" key="2">
    <source>
        <dbReference type="ARBA" id="ARBA00022490"/>
    </source>
</evidence>
<dbReference type="GO" id="GO:0005829">
    <property type="term" value="C:cytosol"/>
    <property type="evidence" value="ECO:0007669"/>
    <property type="project" value="TreeGrafter"/>
</dbReference>
<proteinExistence type="predicted"/>
<comment type="subcellular location">
    <subcellularLocation>
        <location evidence="1">Cytoplasm</location>
    </subcellularLocation>
</comment>
<dbReference type="AlphaFoldDB" id="A0A2N3Q1H3"/>
<dbReference type="Pfam" id="PF00072">
    <property type="entry name" value="Response_reg"/>
    <property type="match status" value="1"/>
</dbReference>
<dbReference type="PANTHER" id="PTHR48111">
    <property type="entry name" value="REGULATOR OF RPOS"/>
    <property type="match status" value="1"/>
</dbReference>
<dbReference type="Pfam" id="PF00486">
    <property type="entry name" value="Trans_reg_C"/>
    <property type="match status" value="1"/>
</dbReference>
<dbReference type="GO" id="GO:0000976">
    <property type="term" value="F:transcription cis-regulatory region binding"/>
    <property type="evidence" value="ECO:0007669"/>
    <property type="project" value="TreeGrafter"/>
</dbReference>
<dbReference type="OrthoDB" id="9784252at2"/>
<dbReference type="Gene3D" id="3.40.50.2300">
    <property type="match status" value="1"/>
</dbReference>
<dbReference type="GO" id="GO:0006355">
    <property type="term" value="P:regulation of DNA-templated transcription"/>
    <property type="evidence" value="ECO:0007669"/>
    <property type="project" value="InterPro"/>
</dbReference>
<dbReference type="InterPro" id="IPR001867">
    <property type="entry name" value="OmpR/PhoB-type_DNA-bd"/>
</dbReference>
<evidence type="ECO:0000256" key="1">
    <source>
        <dbReference type="ARBA" id="ARBA00004496"/>
    </source>
</evidence>
<protein>
    <recommendedName>
        <fullName evidence="8">Regulatory protein VirG</fullName>
    </recommendedName>
</protein>
<sequence length="242" mass="27172">MGRDYHILVLEDEPATCAMLATLMESEGFRVSTAQRAAQAHDLVAHHRFDLILLDLNLPDEDGLYIAREMRAKSDVGIIMLTSRKEDIDRVIGLEMGADDYVTKPFFPRELVARVKNLLRRLNMPRAGRRADGPPGSEVRRFDGWEMDLAKRSLIDPQGLEINLTRAEFDLLTALVNSAGRVLSRDQLLDAIGSQFWTPVDRTIDVLVSRLRRKMEVDPKSPAMILTSHGFGYKFAPSVAVG</sequence>
<accession>A0A2N3Q1H3</accession>
<keyword evidence="4" id="KW-0902">Two-component regulatory system</keyword>
<keyword evidence="6 10" id="KW-0238">DNA-binding</keyword>
<dbReference type="Gene3D" id="6.10.250.690">
    <property type="match status" value="1"/>
</dbReference>
<dbReference type="InterPro" id="IPR016032">
    <property type="entry name" value="Sig_transdc_resp-reg_C-effctor"/>
</dbReference>
<feature type="DNA-binding region" description="OmpR/PhoB-type" evidence="10">
    <location>
        <begin position="137"/>
        <end position="237"/>
    </location>
</feature>
<dbReference type="SMART" id="SM00862">
    <property type="entry name" value="Trans_reg_C"/>
    <property type="match status" value="1"/>
</dbReference>
<dbReference type="RefSeq" id="WP_101248735.1">
    <property type="nucleotide sequence ID" value="NZ_PIUM01000001.1"/>
</dbReference>
<organism evidence="13 14">
    <name type="scientific">Telmatospirillum siberiense</name>
    <dbReference type="NCBI Taxonomy" id="382514"/>
    <lineage>
        <taxon>Bacteria</taxon>
        <taxon>Pseudomonadati</taxon>
        <taxon>Pseudomonadota</taxon>
        <taxon>Alphaproteobacteria</taxon>
        <taxon>Rhodospirillales</taxon>
        <taxon>Rhodospirillaceae</taxon>
        <taxon>Telmatospirillum</taxon>
    </lineage>
</organism>
<dbReference type="GO" id="GO:0000156">
    <property type="term" value="F:phosphorelay response regulator activity"/>
    <property type="evidence" value="ECO:0007669"/>
    <property type="project" value="TreeGrafter"/>
</dbReference>
<evidence type="ECO:0000256" key="7">
    <source>
        <dbReference type="ARBA" id="ARBA00023163"/>
    </source>
</evidence>
<dbReference type="CDD" id="cd00383">
    <property type="entry name" value="trans_reg_C"/>
    <property type="match status" value="1"/>
</dbReference>
<dbReference type="Gene3D" id="1.10.10.10">
    <property type="entry name" value="Winged helix-like DNA-binding domain superfamily/Winged helix DNA-binding domain"/>
    <property type="match status" value="1"/>
</dbReference>
<evidence type="ECO:0000256" key="8">
    <source>
        <dbReference type="ARBA" id="ARBA00067337"/>
    </source>
</evidence>
<dbReference type="SUPFAM" id="SSF46894">
    <property type="entry name" value="C-terminal effector domain of the bipartite response regulators"/>
    <property type="match status" value="1"/>
</dbReference>
<evidence type="ECO:0000256" key="10">
    <source>
        <dbReference type="PROSITE-ProRule" id="PRU01091"/>
    </source>
</evidence>
<dbReference type="PROSITE" id="PS50110">
    <property type="entry name" value="RESPONSE_REGULATORY"/>
    <property type="match status" value="1"/>
</dbReference>
<dbReference type="SUPFAM" id="SSF52172">
    <property type="entry name" value="CheY-like"/>
    <property type="match status" value="1"/>
</dbReference>
<keyword evidence="5" id="KW-0805">Transcription regulation</keyword>
<feature type="modified residue" description="4-aspartylphosphate" evidence="9">
    <location>
        <position position="55"/>
    </location>
</feature>
<keyword evidence="3 9" id="KW-0597">Phosphoprotein</keyword>
<gene>
    <name evidence="13" type="ORF">CWS72_01270</name>
</gene>
<dbReference type="InterPro" id="IPR011006">
    <property type="entry name" value="CheY-like_superfamily"/>
</dbReference>
<keyword evidence="2" id="KW-0963">Cytoplasm</keyword>
<evidence type="ECO:0000256" key="9">
    <source>
        <dbReference type="PROSITE-ProRule" id="PRU00169"/>
    </source>
</evidence>